<dbReference type="EMBL" id="VDUZ01000037">
    <property type="protein sequence ID" value="TXL72002.1"/>
    <property type="molecule type" value="Genomic_DNA"/>
</dbReference>
<evidence type="ECO:0000313" key="3">
    <source>
        <dbReference type="Proteomes" id="UP000321638"/>
    </source>
</evidence>
<dbReference type="OrthoDB" id="784829at2"/>
<reference evidence="2 3" key="1">
    <citation type="submission" date="2019-06" db="EMBL/GenBank/DDBJ databases">
        <title>New taxonomy in bacterial strain CC-CFT640, isolated from vineyard.</title>
        <authorList>
            <person name="Lin S.-Y."/>
            <person name="Tsai C.-F."/>
            <person name="Young C.-C."/>
        </authorList>
    </citation>
    <scope>NUCLEOTIDE SEQUENCE [LARGE SCALE GENOMIC DNA]</scope>
    <source>
        <strain evidence="2 3">CC-CFT640</strain>
    </source>
</reference>
<organism evidence="2 3">
    <name type="scientific">Vineibacter terrae</name>
    <dbReference type="NCBI Taxonomy" id="2586908"/>
    <lineage>
        <taxon>Bacteria</taxon>
        <taxon>Pseudomonadati</taxon>
        <taxon>Pseudomonadota</taxon>
        <taxon>Alphaproteobacteria</taxon>
        <taxon>Hyphomicrobiales</taxon>
        <taxon>Vineibacter</taxon>
    </lineage>
</organism>
<sequence>MSAHDFASLTHADHGTPLRWWHYTDSFAVAGFRGRDGRKRIAMAVRTGAQCYWHEPLAPLPLYGAADLQARPAAPVLVVQNEVIADGARALFPDHVCIAWAGGCGAVDKADIVPLRGRDVVAWPDDDAGATAMARLQVRLRGWAHHVALIAAPRAWPAPWHGDDPPKLPEAAVETLRRQLREALPDVAADPPSSRAQRGISCGKAHDAPFAGDPSLRSG</sequence>
<protein>
    <recommendedName>
        <fullName evidence="4">Toprim domain-containing protein</fullName>
    </recommendedName>
</protein>
<evidence type="ECO:0008006" key="4">
    <source>
        <dbReference type="Google" id="ProtNLM"/>
    </source>
</evidence>
<evidence type="ECO:0000256" key="1">
    <source>
        <dbReference type="SAM" id="MobiDB-lite"/>
    </source>
</evidence>
<feature type="region of interest" description="Disordered" evidence="1">
    <location>
        <begin position="182"/>
        <end position="219"/>
    </location>
</feature>
<proteinExistence type="predicted"/>
<dbReference type="AlphaFoldDB" id="A0A5C8PFD3"/>
<dbReference type="Proteomes" id="UP000321638">
    <property type="component" value="Unassembled WGS sequence"/>
</dbReference>
<keyword evidence="3" id="KW-1185">Reference proteome</keyword>
<comment type="caution">
    <text evidence="2">The sequence shown here is derived from an EMBL/GenBank/DDBJ whole genome shotgun (WGS) entry which is preliminary data.</text>
</comment>
<evidence type="ECO:0000313" key="2">
    <source>
        <dbReference type="EMBL" id="TXL72002.1"/>
    </source>
</evidence>
<accession>A0A5C8PFD3</accession>
<name>A0A5C8PFD3_9HYPH</name>
<dbReference type="RefSeq" id="WP_147850220.1">
    <property type="nucleotide sequence ID" value="NZ_VDUZ01000037.1"/>
</dbReference>
<gene>
    <name evidence="2" type="ORF">FHP25_27600</name>
</gene>